<dbReference type="UniPathway" id="UPA00391"/>
<feature type="binding site" evidence="8">
    <location>
        <begin position="48"/>
        <end position="50"/>
    </location>
    <ligand>
        <name>S-adenosyl-L-methionine</name>
        <dbReference type="ChEBI" id="CHEBI:59789"/>
    </ligand>
</feature>
<feature type="binding site" evidence="8">
    <location>
        <position position="49"/>
    </location>
    <ligand>
        <name>[4Fe-4S] cluster</name>
        <dbReference type="ChEBI" id="CHEBI:49883"/>
        <note>4Fe-4S-S-AdoMet</note>
    </ligand>
</feature>
<comment type="subunit">
    <text evidence="8">Homodimer.</text>
</comment>
<comment type="similarity">
    <text evidence="8">Belongs to the radical SAM superfamily. 7-carboxy-7-deazaguanine synthase family.</text>
</comment>
<reference evidence="10" key="1">
    <citation type="journal article" date="2014" name="Genome Biol. Evol.">
        <title>Pangenome evidence for extensive interdomain horizontal transfer affecting lineage core and shell genes in uncultured planktonic thaumarchaeota and euryarchaeota.</title>
        <authorList>
            <person name="Deschamps P."/>
            <person name="Zivanovic Y."/>
            <person name="Moreira D."/>
            <person name="Rodriguez-Valera F."/>
            <person name="Lopez-Garcia P."/>
        </authorList>
    </citation>
    <scope>NUCLEOTIDE SEQUENCE</scope>
</reference>
<feature type="binding site" evidence="8">
    <location>
        <position position="42"/>
    </location>
    <ligand>
        <name>[4Fe-4S] cluster</name>
        <dbReference type="ChEBI" id="CHEBI:49883"/>
        <note>4Fe-4S-S-AdoMet</note>
    </ligand>
</feature>
<dbReference type="EMBL" id="KF900525">
    <property type="protein sequence ID" value="AIE98099.1"/>
    <property type="molecule type" value="Genomic_DNA"/>
</dbReference>
<comment type="cofactor">
    <cofactor evidence="8">
        <name>Mg(2+)</name>
        <dbReference type="ChEBI" id="CHEBI:18420"/>
    </cofactor>
</comment>
<dbReference type="PANTHER" id="PTHR42836:SF1">
    <property type="entry name" value="7-CARBOXY-7-DEAZAGUANINE SYNTHASE"/>
    <property type="match status" value="1"/>
</dbReference>
<dbReference type="HAMAP" id="MF_00917">
    <property type="entry name" value="QueE"/>
    <property type="match status" value="1"/>
</dbReference>
<feature type="binding site" evidence="8">
    <location>
        <begin position="23"/>
        <end position="25"/>
    </location>
    <ligand>
        <name>substrate</name>
    </ligand>
</feature>
<evidence type="ECO:0000259" key="9">
    <source>
        <dbReference type="PROSITE" id="PS51918"/>
    </source>
</evidence>
<sequence length="209" mass="23963">MVLLPTGPDLEQIFPIVEIFHSIQGEGHHTGASSVFIRFGRCNLRCPWCDTEFDEWEDMTLGQVIDEVSKFDCDRVILTGGEPALQDLPTLCGALRATGYHISIETNGTVAIPNGIIDWICVSPKDQEYPDVAIRQRRGDELKVVYLGQDISMYDDLKDGFEYLYLQPCYDEEQGVEWNGLNFHETFEQVRLSPEWRLSLQTHKWMCVE</sequence>
<dbReference type="PROSITE" id="PS51918">
    <property type="entry name" value="RADICAL_SAM"/>
    <property type="match status" value="1"/>
</dbReference>
<dbReference type="PIRSF" id="PIRSF000370">
    <property type="entry name" value="QueE"/>
    <property type="match status" value="1"/>
</dbReference>
<feature type="domain" description="Radical SAM core" evidence="9">
    <location>
        <begin position="29"/>
        <end position="209"/>
    </location>
</feature>
<keyword evidence="1 8" id="KW-0004">4Fe-4S</keyword>
<comment type="pathway">
    <text evidence="8">Purine metabolism; 7-cyano-7-deazaguanine biosynthesis.</text>
</comment>
<evidence type="ECO:0000256" key="7">
    <source>
        <dbReference type="ARBA" id="ARBA00023239"/>
    </source>
</evidence>
<dbReference type="EC" id="4.3.99.3" evidence="8"/>
<gene>
    <name evidence="8" type="primary">queE</name>
</gene>
<feature type="binding site" evidence="8">
    <location>
        <position position="51"/>
    </location>
    <ligand>
        <name>Mg(2+)</name>
        <dbReference type="ChEBI" id="CHEBI:18420"/>
    </ligand>
</feature>
<keyword evidence="2 8" id="KW-0949">S-adenosyl-L-methionine</keyword>
<dbReference type="InterPro" id="IPR024924">
    <property type="entry name" value="7-CO-7-deazaguanine_synth-like"/>
</dbReference>
<dbReference type="SFLD" id="SFLDS00029">
    <property type="entry name" value="Radical_SAM"/>
    <property type="match status" value="1"/>
</dbReference>
<feature type="binding site" evidence="8">
    <location>
        <position position="79"/>
    </location>
    <ligand>
        <name>substrate</name>
    </ligand>
</feature>
<protein>
    <recommendedName>
        <fullName evidence="8">7-carboxy-7-deazaguanine synthase</fullName>
        <shortName evidence="8">CDG synthase</shortName>
        <ecNumber evidence="8">4.3.99.3</ecNumber>
    </recommendedName>
    <alternativeName>
        <fullName evidence="8">Archaeosine biosynthesis protein QueE</fullName>
    </alternativeName>
</protein>
<feature type="binding site" evidence="8">
    <location>
        <position position="46"/>
    </location>
    <ligand>
        <name>[4Fe-4S] cluster</name>
        <dbReference type="ChEBI" id="CHEBI:49883"/>
        <note>4Fe-4S-S-AdoMet</note>
    </ligand>
</feature>
<dbReference type="SUPFAM" id="SSF102114">
    <property type="entry name" value="Radical SAM enzymes"/>
    <property type="match status" value="1"/>
</dbReference>
<feature type="binding site" evidence="8">
    <location>
        <position position="38"/>
    </location>
    <ligand>
        <name>substrate</name>
    </ligand>
</feature>
<evidence type="ECO:0000256" key="6">
    <source>
        <dbReference type="ARBA" id="ARBA00023014"/>
    </source>
</evidence>
<dbReference type="CDD" id="cd01335">
    <property type="entry name" value="Radical_SAM"/>
    <property type="match status" value="1"/>
</dbReference>
<dbReference type="AlphaFoldDB" id="A0A075G3T7"/>
<name>A0A075G3T7_9EURY</name>
<dbReference type="GO" id="GO:0051539">
    <property type="term" value="F:4 iron, 4 sulfur cluster binding"/>
    <property type="evidence" value="ECO:0007669"/>
    <property type="project" value="UniProtKB-UniRule"/>
</dbReference>
<keyword evidence="3 8" id="KW-0479">Metal-binding</keyword>
<comment type="catalytic activity">
    <reaction evidence="8">
        <text>6-carboxy-5,6,7,8-tetrahydropterin + H(+) = 7-carboxy-7-carbaguanine + NH4(+)</text>
        <dbReference type="Rhea" id="RHEA:27974"/>
        <dbReference type="ChEBI" id="CHEBI:15378"/>
        <dbReference type="ChEBI" id="CHEBI:28938"/>
        <dbReference type="ChEBI" id="CHEBI:61032"/>
        <dbReference type="ChEBI" id="CHEBI:61036"/>
        <dbReference type="EC" id="4.3.99.3"/>
    </reaction>
</comment>
<feature type="binding site" evidence="8">
    <location>
        <position position="81"/>
    </location>
    <ligand>
        <name>S-adenosyl-L-methionine</name>
        <dbReference type="ChEBI" id="CHEBI:59789"/>
    </ligand>
</feature>
<comment type="caution">
    <text evidence="8">Lacks conserved residue(s) required for the propagation of feature annotation.</text>
</comment>
<evidence type="ECO:0000256" key="2">
    <source>
        <dbReference type="ARBA" id="ARBA00022691"/>
    </source>
</evidence>
<keyword evidence="5 8" id="KW-0408">Iron</keyword>
<evidence type="ECO:0000256" key="8">
    <source>
        <dbReference type="HAMAP-Rule" id="MF_00917"/>
    </source>
</evidence>
<comment type="function">
    <text evidence="8">Catalyzes the complex heterocyclic radical-mediated conversion of 6-carboxy-5,6,7,8-tetrahydropterin (CPH4) to 7-carboxy-7-deazaguanine (CDG), a step common to the biosynthetic pathways of all 7-deazapurine-containing compounds.</text>
</comment>
<keyword evidence="4 8" id="KW-0460">Magnesium</keyword>
<dbReference type="Gene3D" id="3.20.20.70">
    <property type="entry name" value="Aldolase class I"/>
    <property type="match status" value="1"/>
</dbReference>
<feature type="binding site" evidence="8">
    <location>
        <begin position="123"/>
        <end position="125"/>
    </location>
    <ligand>
        <name>S-adenosyl-L-methionine</name>
        <dbReference type="ChEBI" id="CHEBI:59789"/>
    </ligand>
</feature>
<dbReference type="InterPro" id="IPR058240">
    <property type="entry name" value="rSAM_sf"/>
</dbReference>
<evidence type="ECO:0000256" key="5">
    <source>
        <dbReference type="ARBA" id="ARBA00023004"/>
    </source>
</evidence>
<dbReference type="Pfam" id="PF04055">
    <property type="entry name" value="Radical_SAM"/>
    <property type="match status" value="1"/>
</dbReference>
<keyword evidence="6 8" id="KW-0411">Iron-sulfur</keyword>
<dbReference type="InterPro" id="IPR007197">
    <property type="entry name" value="rSAM"/>
</dbReference>
<evidence type="ECO:0000256" key="1">
    <source>
        <dbReference type="ARBA" id="ARBA00022485"/>
    </source>
</evidence>
<accession>A0A075G3T7</accession>
<dbReference type="GO" id="GO:0016840">
    <property type="term" value="F:carbon-nitrogen lyase activity"/>
    <property type="evidence" value="ECO:0007669"/>
    <property type="project" value="UniProtKB-UniRule"/>
</dbReference>
<proteinExistence type="inferred from homology"/>
<evidence type="ECO:0000256" key="4">
    <source>
        <dbReference type="ARBA" id="ARBA00022842"/>
    </source>
</evidence>
<evidence type="ECO:0000256" key="3">
    <source>
        <dbReference type="ARBA" id="ARBA00022723"/>
    </source>
</evidence>
<dbReference type="PANTHER" id="PTHR42836">
    <property type="entry name" value="7-CARBOXY-7-DEAZAGUANINE SYNTHASE"/>
    <property type="match status" value="1"/>
</dbReference>
<dbReference type="InterPro" id="IPR013785">
    <property type="entry name" value="Aldolase_TIM"/>
</dbReference>
<dbReference type="GO" id="GO:0000287">
    <property type="term" value="F:magnesium ion binding"/>
    <property type="evidence" value="ECO:0007669"/>
    <property type="project" value="UniProtKB-UniRule"/>
</dbReference>
<evidence type="ECO:0000313" key="10">
    <source>
        <dbReference type="EMBL" id="AIE98099.1"/>
    </source>
</evidence>
<organism evidence="10">
    <name type="scientific">uncultured marine group II/III euryarchaeote KM3_04_C05</name>
    <dbReference type="NCBI Taxonomy" id="1457835"/>
    <lineage>
        <taxon>Archaea</taxon>
        <taxon>Methanobacteriati</taxon>
        <taxon>Methanobacteriota</taxon>
        <taxon>environmental samples</taxon>
    </lineage>
</organism>
<keyword evidence="7 8" id="KW-0456">Lyase</keyword>
<dbReference type="GO" id="GO:1904047">
    <property type="term" value="F:S-adenosyl-L-methionine binding"/>
    <property type="evidence" value="ECO:0007669"/>
    <property type="project" value="UniProtKB-UniRule"/>
</dbReference>
<comment type="cofactor">
    <cofactor evidence="8">
        <name>S-adenosyl-L-methionine</name>
        <dbReference type="ChEBI" id="CHEBI:59789"/>
    </cofactor>
    <text evidence="8">Binds 1 S-adenosyl-L-methionine per subunit.</text>
</comment>
<comment type="cofactor">
    <cofactor evidence="8">
        <name>[4Fe-4S] cluster</name>
        <dbReference type="ChEBI" id="CHEBI:49883"/>
    </cofactor>
    <text evidence="8">Binds 1 [4Fe-4S] cluster. The cluster is coordinated with 3 cysteines and an exchangeable S-adenosyl-L-methionine.</text>
</comment>